<dbReference type="eggNOG" id="ENOG5032W5X">
    <property type="taxonomic scope" value="Bacteria"/>
</dbReference>
<gene>
    <name evidence="2" type="ORF">VHA01S_020_00270</name>
</gene>
<reference evidence="2 3" key="2">
    <citation type="submission" date="2013-11" db="EMBL/GenBank/DDBJ databases">
        <title>Whole genome shotgun sequence of Vibrio halioticoli NBRC 102217.</title>
        <authorList>
            <person name="Isaki S."/>
            <person name="Kimura A."/>
            <person name="Ohji S."/>
            <person name="Hosoyama A."/>
            <person name="Fujita N."/>
            <person name="Hashimoto M."/>
            <person name="Hosoyama Y."/>
            <person name="Yamazoe A."/>
        </authorList>
    </citation>
    <scope>NUCLEOTIDE SEQUENCE [LARGE SCALE GENOMIC DNA]</scope>
    <source>
        <strain evidence="2 3">NBRC 102217</strain>
    </source>
</reference>
<dbReference type="Proteomes" id="UP000017800">
    <property type="component" value="Unassembled WGS sequence"/>
</dbReference>
<feature type="transmembrane region" description="Helical" evidence="1">
    <location>
        <begin position="100"/>
        <end position="123"/>
    </location>
</feature>
<dbReference type="AlphaFoldDB" id="V5FD22"/>
<evidence type="ECO:0000313" key="2">
    <source>
        <dbReference type="EMBL" id="GAD89443.1"/>
    </source>
</evidence>
<protein>
    <submittedName>
        <fullName evidence="2">Uncharacterized protein</fullName>
    </submittedName>
</protein>
<dbReference type="EMBL" id="BAUJ01000020">
    <property type="protein sequence ID" value="GAD89443.1"/>
    <property type="molecule type" value="Genomic_DNA"/>
</dbReference>
<name>V5FD22_9VIBR</name>
<feature type="transmembrane region" description="Helical" evidence="1">
    <location>
        <begin position="135"/>
        <end position="159"/>
    </location>
</feature>
<evidence type="ECO:0000313" key="3">
    <source>
        <dbReference type="Proteomes" id="UP000017800"/>
    </source>
</evidence>
<proteinExistence type="predicted"/>
<feature type="transmembrane region" description="Helical" evidence="1">
    <location>
        <begin position="72"/>
        <end position="93"/>
    </location>
</feature>
<accession>V5FD22</accession>
<comment type="caution">
    <text evidence="2">The sequence shown here is derived from an EMBL/GenBank/DDBJ whole genome shotgun (WGS) entry which is preliminary data.</text>
</comment>
<keyword evidence="1" id="KW-1133">Transmembrane helix</keyword>
<keyword evidence="1" id="KW-0812">Transmembrane</keyword>
<dbReference type="OrthoDB" id="9894152at2"/>
<reference evidence="2 3" key="1">
    <citation type="submission" date="2013-10" db="EMBL/GenBank/DDBJ databases">
        <authorList>
            <person name="Ichikawa N."/>
            <person name="Kimura A."/>
            <person name="Ohji S."/>
            <person name="Hosoyama A."/>
            <person name="Fujita N."/>
        </authorList>
    </citation>
    <scope>NUCLEOTIDE SEQUENCE [LARGE SCALE GENOMIC DNA]</scope>
    <source>
        <strain evidence="2 3">NBRC 102217</strain>
    </source>
</reference>
<evidence type="ECO:0000256" key="1">
    <source>
        <dbReference type="SAM" id="Phobius"/>
    </source>
</evidence>
<sequence>MNIKPIKIGVLLSLLTILFGYGLGCIFGAANSSMKDYFHEQVYVVHADNFSNVKDQDTAFSKAKDYIKRAHLHSAAMGTASLVTILALGFCNISDKKKKVVSTVTGLGASGYGVFVWTLMAFVTPMIGKSAAHEAIAILAIPTGLALVFGTMATIYYVFKE</sequence>
<keyword evidence="3" id="KW-1185">Reference proteome</keyword>
<keyword evidence="1" id="KW-0472">Membrane</keyword>
<organism evidence="2 3">
    <name type="scientific">Vibrio halioticoli NBRC 102217</name>
    <dbReference type="NCBI Taxonomy" id="1219072"/>
    <lineage>
        <taxon>Bacteria</taxon>
        <taxon>Pseudomonadati</taxon>
        <taxon>Pseudomonadota</taxon>
        <taxon>Gammaproteobacteria</taxon>
        <taxon>Vibrionales</taxon>
        <taxon>Vibrionaceae</taxon>
        <taxon>Vibrio</taxon>
    </lineage>
</organism>